<feature type="compositionally biased region" description="Basic and acidic residues" evidence="1">
    <location>
        <begin position="220"/>
        <end position="230"/>
    </location>
</feature>
<dbReference type="AlphaFoldDB" id="A0A9J6CGK3"/>
<organism evidence="2 3">
    <name type="scientific">Polypedilum vanderplanki</name>
    <name type="common">Sleeping chironomid midge</name>
    <dbReference type="NCBI Taxonomy" id="319348"/>
    <lineage>
        <taxon>Eukaryota</taxon>
        <taxon>Metazoa</taxon>
        <taxon>Ecdysozoa</taxon>
        <taxon>Arthropoda</taxon>
        <taxon>Hexapoda</taxon>
        <taxon>Insecta</taxon>
        <taxon>Pterygota</taxon>
        <taxon>Neoptera</taxon>
        <taxon>Endopterygota</taxon>
        <taxon>Diptera</taxon>
        <taxon>Nematocera</taxon>
        <taxon>Chironomoidea</taxon>
        <taxon>Chironomidae</taxon>
        <taxon>Chironominae</taxon>
        <taxon>Polypedilum</taxon>
        <taxon>Polypedilum</taxon>
    </lineage>
</organism>
<name>A0A9J6CGK3_POLVA</name>
<feature type="region of interest" description="Disordered" evidence="1">
    <location>
        <begin position="220"/>
        <end position="281"/>
    </location>
</feature>
<feature type="compositionally biased region" description="Basic and acidic residues" evidence="1">
    <location>
        <begin position="238"/>
        <end position="281"/>
    </location>
</feature>
<accession>A0A9J6CGK3</accession>
<feature type="compositionally biased region" description="Polar residues" evidence="1">
    <location>
        <begin position="1"/>
        <end position="16"/>
    </location>
</feature>
<reference evidence="2" key="1">
    <citation type="submission" date="2021-03" db="EMBL/GenBank/DDBJ databases">
        <title>Chromosome level genome of the anhydrobiotic midge Polypedilum vanderplanki.</title>
        <authorList>
            <person name="Yoshida Y."/>
            <person name="Kikawada T."/>
            <person name="Gusev O."/>
        </authorList>
    </citation>
    <scope>NUCLEOTIDE SEQUENCE</scope>
    <source>
        <strain evidence="2">NIAS01</strain>
        <tissue evidence="2">Whole body or cell culture</tissue>
    </source>
</reference>
<evidence type="ECO:0000313" key="2">
    <source>
        <dbReference type="EMBL" id="KAG5680952.1"/>
    </source>
</evidence>
<comment type="caution">
    <text evidence="2">The sequence shown here is derived from an EMBL/GenBank/DDBJ whole genome shotgun (WGS) entry which is preliminary data.</text>
</comment>
<gene>
    <name evidence="2" type="ORF">PVAND_010427</name>
</gene>
<evidence type="ECO:0000256" key="1">
    <source>
        <dbReference type="SAM" id="MobiDB-lite"/>
    </source>
</evidence>
<dbReference type="Proteomes" id="UP001107558">
    <property type="component" value="Chromosome 1"/>
</dbReference>
<dbReference type="EMBL" id="JADBJN010000001">
    <property type="protein sequence ID" value="KAG5680952.1"/>
    <property type="molecule type" value="Genomic_DNA"/>
</dbReference>
<evidence type="ECO:0000313" key="3">
    <source>
        <dbReference type="Proteomes" id="UP001107558"/>
    </source>
</evidence>
<feature type="compositionally biased region" description="Basic and acidic residues" evidence="1">
    <location>
        <begin position="121"/>
        <end position="178"/>
    </location>
</feature>
<sequence>MTRSCQVMTQSMSNLKLLTKDEPSKPKDLKEKSRTPSPSKDDKILPSDDTKHVEPEKLLTKDESSKPKDLKEKSHTPSSSKDDKILPSDDTKHVEPEKLLTKDESSKPKDLKRKSRTPSPSKDDKILPSDDTKHVEPEKLLTKDESSKPKDLKEKSRTPSPSKDDKILPSDDTKHEQFRPSAPEIQEIDSLKTITQREFVTGFTKQEKVIHEVTTVIKEHVEKSLFDEPKRRKPLSVLEDKPKDLKEKSRTPSPSKDDKILQDDDTKHVEPEKLLTEEKTI</sequence>
<feature type="compositionally biased region" description="Basic and acidic residues" evidence="1">
    <location>
        <begin position="18"/>
        <end position="109"/>
    </location>
</feature>
<feature type="region of interest" description="Disordered" evidence="1">
    <location>
        <begin position="1"/>
        <end position="190"/>
    </location>
</feature>
<protein>
    <submittedName>
        <fullName evidence="2">Uncharacterized protein</fullName>
    </submittedName>
</protein>
<keyword evidence="3" id="KW-1185">Reference proteome</keyword>
<proteinExistence type="predicted"/>